<keyword evidence="2" id="KW-1003">Cell membrane</keyword>
<feature type="transmembrane region" description="Helical" evidence="6">
    <location>
        <begin position="222"/>
        <end position="243"/>
    </location>
</feature>
<reference evidence="7" key="1">
    <citation type="journal article" date="2015" name="Proc. Natl. Acad. Sci. U.S.A.">
        <title>Bacterial clade with the ribosomal RNA operon on a small plasmid rather than the chromosome.</title>
        <authorList>
            <person name="Anda M."/>
            <person name="Ohtsubo Y."/>
            <person name="Okubo T."/>
            <person name="Sugawara M."/>
            <person name="Nagata Y."/>
            <person name="Tsuda M."/>
            <person name="Minamisawa K."/>
            <person name="Mitsui H."/>
        </authorList>
    </citation>
    <scope>NUCLEOTIDE SEQUENCE</scope>
    <source>
        <strain evidence="7">JCM 14755</strain>
    </source>
</reference>
<evidence type="ECO:0000256" key="6">
    <source>
        <dbReference type="SAM" id="Phobius"/>
    </source>
</evidence>
<dbReference type="AlphaFoldDB" id="A0A0P0Z2G6"/>
<dbReference type="Pfam" id="PF02653">
    <property type="entry name" value="BPD_transp_2"/>
    <property type="match status" value="1"/>
</dbReference>
<evidence type="ECO:0000256" key="5">
    <source>
        <dbReference type="ARBA" id="ARBA00023136"/>
    </source>
</evidence>
<dbReference type="RefSeq" id="WP_244490687.1">
    <property type="nucleotide sequence ID" value="NZ_BBWR01000002.1"/>
</dbReference>
<comment type="subcellular location">
    <subcellularLocation>
        <location evidence="1">Cell membrane</location>
        <topology evidence="1">Multi-pass membrane protein</topology>
    </subcellularLocation>
</comment>
<evidence type="ECO:0000313" key="7">
    <source>
        <dbReference type="EMBL" id="BAT28189.1"/>
    </source>
</evidence>
<feature type="transmembrane region" description="Helical" evidence="6">
    <location>
        <begin position="99"/>
        <end position="119"/>
    </location>
</feature>
<feature type="transmembrane region" description="Helical" evidence="6">
    <location>
        <begin position="305"/>
        <end position="324"/>
    </location>
</feature>
<name>A0A0P0Z2G6_9HYPH</name>
<dbReference type="EMBL" id="LC066377">
    <property type="protein sequence ID" value="BAT28189.1"/>
    <property type="molecule type" value="Genomic_DNA"/>
</dbReference>
<feature type="transmembrane region" description="Helical" evidence="6">
    <location>
        <begin position="48"/>
        <end position="69"/>
    </location>
</feature>
<dbReference type="CDD" id="cd06579">
    <property type="entry name" value="TM_PBP1_transp_AraH_like"/>
    <property type="match status" value="1"/>
</dbReference>
<feature type="transmembrane region" description="Helical" evidence="6">
    <location>
        <begin position="131"/>
        <end position="150"/>
    </location>
</feature>
<keyword evidence="4 6" id="KW-1133">Transmembrane helix</keyword>
<feature type="transmembrane region" description="Helical" evidence="6">
    <location>
        <begin position="279"/>
        <end position="299"/>
    </location>
</feature>
<evidence type="ECO:0000256" key="4">
    <source>
        <dbReference type="ARBA" id="ARBA00022989"/>
    </source>
</evidence>
<proteinExistence type="predicted"/>
<sequence>MASTHAGAGAMAHPFLPLIRKVAPLAVLVLLCIGFGLASENFLSLGNLTRILSSAAIPAVLAIGVSFVILTGGIDLSVEGVIAVAAVLLASVIGDQAGIGASLAGAAAAILAGAAVGLFSGTVHVALKIPSFMVTLGAWFIGIGAATLISGGGTLAIRASSLRSLALTRLAGLPLSVWIAVLAVLLAVIIQRRTRLGRRIYAIGGGEDLAALSGIPVRRTKIMVFMLAGAFYGLGAVLAAAQLGQGNADLGQGRLFMTITAVVVGGTSLLGGHGNVLNVMIGVLVVAVLANGMILLGIPPYLQQGVQGVLIIAAVALSLDRAGLRVVK</sequence>
<dbReference type="GO" id="GO:0022857">
    <property type="term" value="F:transmembrane transporter activity"/>
    <property type="evidence" value="ECO:0007669"/>
    <property type="project" value="InterPro"/>
</dbReference>
<protein>
    <submittedName>
        <fullName evidence="7">Permease component of ribose/xylose/arabinose/galactoside ABC-type transporters</fullName>
    </submittedName>
</protein>
<evidence type="ECO:0000256" key="3">
    <source>
        <dbReference type="ARBA" id="ARBA00022692"/>
    </source>
</evidence>
<evidence type="ECO:0000256" key="1">
    <source>
        <dbReference type="ARBA" id="ARBA00004651"/>
    </source>
</evidence>
<keyword evidence="5 6" id="KW-0472">Membrane</keyword>
<dbReference type="PANTHER" id="PTHR32196">
    <property type="entry name" value="ABC TRANSPORTER PERMEASE PROTEIN YPHD-RELATED-RELATED"/>
    <property type="match status" value="1"/>
</dbReference>
<dbReference type="PANTHER" id="PTHR32196:SF72">
    <property type="entry name" value="RIBOSE IMPORT PERMEASE PROTEIN RBSC"/>
    <property type="match status" value="1"/>
</dbReference>
<keyword evidence="3 6" id="KW-0812">Transmembrane</keyword>
<accession>A0A0P0Z2G6</accession>
<feature type="transmembrane region" description="Helical" evidence="6">
    <location>
        <begin position="255"/>
        <end position="272"/>
    </location>
</feature>
<dbReference type="GO" id="GO:0005886">
    <property type="term" value="C:plasma membrane"/>
    <property type="evidence" value="ECO:0007669"/>
    <property type="project" value="UniProtKB-SubCell"/>
</dbReference>
<evidence type="ECO:0000256" key="2">
    <source>
        <dbReference type="ARBA" id="ARBA00022475"/>
    </source>
</evidence>
<feature type="transmembrane region" description="Helical" evidence="6">
    <location>
        <begin position="170"/>
        <end position="190"/>
    </location>
</feature>
<dbReference type="InterPro" id="IPR001851">
    <property type="entry name" value="ABC_transp_permease"/>
</dbReference>
<organism evidence="7">
    <name type="scientific">Aureimonas frigidaquae</name>
    <dbReference type="NCBI Taxonomy" id="424757"/>
    <lineage>
        <taxon>Bacteria</taxon>
        <taxon>Pseudomonadati</taxon>
        <taxon>Pseudomonadota</taxon>
        <taxon>Alphaproteobacteria</taxon>
        <taxon>Hyphomicrobiales</taxon>
        <taxon>Aurantimonadaceae</taxon>
        <taxon>Aureimonas</taxon>
    </lineage>
</organism>